<name>A0A6P4ZRZ9_BRABE</name>
<evidence type="ECO:0000313" key="2">
    <source>
        <dbReference type="Proteomes" id="UP000515135"/>
    </source>
</evidence>
<protein>
    <submittedName>
        <fullName evidence="3">Transient receptor potential cation channel subfamily M member 2-like</fullName>
    </submittedName>
</protein>
<dbReference type="InterPro" id="IPR050927">
    <property type="entry name" value="TRPM"/>
</dbReference>
<evidence type="ECO:0000313" key="3">
    <source>
        <dbReference type="RefSeq" id="XP_019633707.1"/>
    </source>
</evidence>
<accession>A0A6P4ZRZ9</accession>
<dbReference type="RefSeq" id="XP_019633707.1">
    <property type="nucleotide sequence ID" value="XM_019778148.1"/>
</dbReference>
<dbReference type="AlphaFoldDB" id="A0A6P4ZRZ9"/>
<evidence type="ECO:0000259" key="1">
    <source>
        <dbReference type="Pfam" id="PF18139"/>
    </source>
</evidence>
<proteinExistence type="predicted"/>
<dbReference type="GO" id="GO:0099604">
    <property type="term" value="F:ligand-gated calcium channel activity"/>
    <property type="evidence" value="ECO:0007669"/>
    <property type="project" value="TreeGrafter"/>
</dbReference>
<dbReference type="GO" id="GO:0005886">
    <property type="term" value="C:plasma membrane"/>
    <property type="evidence" value="ECO:0007669"/>
    <property type="project" value="TreeGrafter"/>
</dbReference>
<dbReference type="PANTHER" id="PTHR13800">
    <property type="entry name" value="TRANSIENT RECEPTOR POTENTIAL CATION CHANNEL, SUBFAMILY M, MEMBER 6"/>
    <property type="match status" value="1"/>
</dbReference>
<feature type="domain" description="TRPM SLOG" evidence="1">
    <location>
        <begin position="2"/>
        <end position="123"/>
    </location>
</feature>
<dbReference type="KEGG" id="bbel:109477097"/>
<dbReference type="OrthoDB" id="10050890at2759"/>
<dbReference type="Proteomes" id="UP000515135">
    <property type="component" value="Unplaced"/>
</dbReference>
<sequence length="153" mass="16751">MAPLDLNHTHFILVDDGTTGRFSGADISVRTRLEQHIMEQTTGEGLKDLKIPVVLLVVEGGPGTLKNTKEAVEKKIPAVIIDGSGRAADVIAYGFKRTRKKDNKPLTMEEVGKKLMSTFELDYDSSGEPPPKAFELLDQLNYILQDPSLVSTA</sequence>
<gene>
    <name evidence="3" type="primary">LOC109477097</name>
</gene>
<dbReference type="PANTHER" id="PTHR13800:SF12">
    <property type="entry name" value="TRANSIENT RECEPTOR POTENTIAL CATION CHANNEL SUBFAMILY M MEMBER-LIKE 2"/>
    <property type="match status" value="1"/>
</dbReference>
<organism evidence="2 3">
    <name type="scientific">Branchiostoma belcheri</name>
    <name type="common">Amphioxus</name>
    <dbReference type="NCBI Taxonomy" id="7741"/>
    <lineage>
        <taxon>Eukaryota</taxon>
        <taxon>Metazoa</taxon>
        <taxon>Chordata</taxon>
        <taxon>Cephalochordata</taxon>
        <taxon>Leptocardii</taxon>
        <taxon>Amphioxiformes</taxon>
        <taxon>Branchiostomatidae</taxon>
        <taxon>Branchiostoma</taxon>
    </lineage>
</organism>
<keyword evidence="2" id="KW-1185">Reference proteome</keyword>
<dbReference type="GeneID" id="109477097"/>
<dbReference type="Pfam" id="PF18139">
    <property type="entry name" value="LSDAT_euk"/>
    <property type="match status" value="1"/>
</dbReference>
<reference evidence="3" key="1">
    <citation type="submission" date="2025-08" db="UniProtKB">
        <authorList>
            <consortium name="RefSeq"/>
        </authorList>
    </citation>
    <scope>IDENTIFICATION</scope>
    <source>
        <tissue evidence="3">Gonad</tissue>
    </source>
</reference>
<dbReference type="InterPro" id="IPR041491">
    <property type="entry name" value="TRPM_SLOG"/>
</dbReference>